<dbReference type="Pfam" id="PF08237">
    <property type="entry name" value="PE-PPE"/>
    <property type="match status" value="1"/>
</dbReference>
<evidence type="ECO:0000256" key="2">
    <source>
        <dbReference type="SAM" id="SignalP"/>
    </source>
</evidence>
<feature type="compositionally biased region" description="Acidic residues" evidence="1">
    <location>
        <begin position="609"/>
        <end position="622"/>
    </location>
</feature>
<dbReference type="Gene3D" id="3.40.50.1820">
    <property type="entry name" value="alpha/beta hydrolase"/>
    <property type="match status" value="1"/>
</dbReference>
<evidence type="ECO:0000259" key="3">
    <source>
        <dbReference type="Pfam" id="PF08237"/>
    </source>
</evidence>
<feature type="region of interest" description="Disordered" evidence="1">
    <location>
        <begin position="569"/>
        <end position="623"/>
    </location>
</feature>
<feature type="compositionally biased region" description="Acidic residues" evidence="1">
    <location>
        <begin position="697"/>
        <end position="706"/>
    </location>
</feature>
<feature type="chain" id="PRO_5045762193" evidence="2">
    <location>
        <begin position="24"/>
        <end position="796"/>
    </location>
</feature>
<reference evidence="4" key="1">
    <citation type="submission" date="2023-07" db="EMBL/GenBank/DDBJ databases">
        <title>Degradation of tert-butanol by M. austroafricanum TBA100.</title>
        <authorList>
            <person name="Helbich S."/>
            <person name="Vainshtein Y."/>
        </authorList>
    </citation>
    <scope>NUCLEOTIDE SEQUENCE</scope>
    <source>
        <strain evidence="4">TBA100</strain>
    </source>
</reference>
<dbReference type="InterPro" id="IPR013228">
    <property type="entry name" value="PE-PPE_C"/>
</dbReference>
<feature type="domain" description="PE-PPE" evidence="3">
    <location>
        <begin position="81"/>
        <end position="266"/>
    </location>
</feature>
<accession>A0ABT8HDB6</accession>
<feature type="region of interest" description="Disordered" evidence="1">
    <location>
        <begin position="643"/>
        <end position="796"/>
    </location>
</feature>
<evidence type="ECO:0000313" key="4">
    <source>
        <dbReference type="EMBL" id="MDN4518748.1"/>
    </source>
</evidence>
<feature type="compositionally biased region" description="Basic and acidic residues" evidence="1">
    <location>
        <begin position="772"/>
        <end position="782"/>
    </location>
</feature>
<dbReference type="RefSeq" id="WP_208676681.1">
    <property type="nucleotide sequence ID" value="NZ_CP070380.1"/>
</dbReference>
<sequence>MNLATKTALTAALPFMMLPLTVAGPLPTAGAAAAELPPGPATVLHTGPTPWSTPNNLGGIICELERECREVYYQYIVPLGTFEPGLAENVKTMDFALNNTPGDKIAYGFSGGARVVSKWLEDNAETTEVSPDELSVVLLGNGGRKYGGINGWWGGYGDSLMTPTDTQFSVLDVASEYDPIADFPDNPFNLLALANALAAFDGVHMKYSDVDLDAAGNYVWTEGNTTYVFIPTSQLPLLQGLRTLGLDALADQLEAPLREIIDKAYDREYLDDAEVIGESEEGDSESTVQPVAAAIPTGAGEACSGYNTDGCDINEEQSYTPITAPDLDNPAWQNVLPNLVNALVSVPRAYLDGLNDLSHALEVTGSWWVYTPTNVLGYDPADPPKITAVTNLLIPFKPLSNALGEHVSWWAKANLPMDAGCTGTAPPTCQDANSIVSKMFLAPIWDLVSGYTFPELNNPVNEEEGAAGEEIPGQTGDPVPWSGESVQLNPWDPVYNTLNYLFAPPEQNRPEPITFTEVVESVVRFGKAVWLDFNPFVPGSFLFKGYPYTLVTPLLKPFVKLLCPSCDPEHPEDPTPFDGELPPSSEEGTQGSDATTLLASSTETTEGTAADEESAPEAEGEDVVSGAVADLLEKFKLAPQDETAVDETADEADQEQPAAEAPDETPAAEAPDETPAAEAPDETPAAEAPDETPAAEVPDEAPDAEDEGKPETGDSAEAKPEAGADEAEDKPDTVETEDKVTESDDAEKPSTGGKHRKDDDADASTGSQDGAAESKSDTDSNKESAGASSGGSDSGE</sequence>
<organism evidence="4 5">
    <name type="scientific">Mycolicibacterium austroafricanum</name>
    <name type="common">Mycobacterium austroafricanum</name>
    <dbReference type="NCBI Taxonomy" id="39687"/>
    <lineage>
        <taxon>Bacteria</taxon>
        <taxon>Bacillati</taxon>
        <taxon>Actinomycetota</taxon>
        <taxon>Actinomycetes</taxon>
        <taxon>Mycobacteriales</taxon>
        <taxon>Mycobacteriaceae</taxon>
        <taxon>Mycolicibacterium</taxon>
    </lineage>
</organism>
<feature type="signal peptide" evidence="2">
    <location>
        <begin position="1"/>
        <end position="23"/>
    </location>
</feature>
<gene>
    <name evidence="4" type="ORF">QYF68_13055</name>
</gene>
<feature type="compositionally biased region" description="Low complexity" evidence="1">
    <location>
        <begin position="591"/>
        <end position="608"/>
    </location>
</feature>
<keyword evidence="5" id="KW-1185">Reference proteome</keyword>
<feature type="compositionally biased region" description="Acidic residues" evidence="1">
    <location>
        <begin position="643"/>
        <end position="654"/>
    </location>
</feature>
<feature type="compositionally biased region" description="Basic and acidic residues" evidence="1">
    <location>
        <begin position="730"/>
        <end position="748"/>
    </location>
</feature>
<keyword evidence="2" id="KW-0732">Signal</keyword>
<proteinExistence type="predicted"/>
<feature type="compositionally biased region" description="Low complexity" evidence="1">
    <location>
        <begin position="655"/>
        <end position="696"/>
    </location>
</feature>
<evidence type="ECO:0000313" key="5">
    <source>
        <dbReference type="Proteomes" id="UP001172687"/>
    </source>
</evidence>
<comment type="caution">
    <text evidence="4">The sequence shown here is derived from an EMBL/GenBank/DDBJ whole genome shotgun (WGS) entry which is preliminary data.</text>
</comment>
<name>A0ABT8HDB6_MYCAO</name>
<dbReference type="InterPro" id="IPR029058">
    <property type="entry name" value="AB_hydrolase_fold"/>
</dbReference>
<protein>
    <submittedName>
        <fullName evidence="4">PE-PPE domain-containing protein</fullName>
    </submittedName>
</protein>
<feature type="compositionally biased region" description="Basic and acidic residues" evidence="1">
    <location>
        <begin position="707"/>
        <end position="722"/>
    </location>
</feature>
<evidence type="ECO:0000256" key="1">
    <source>
        <dbReference type="SAM" id="MobiDB-lite"/>
    </source>
</evidence>
<dbReference type="Proteomes" id="UP001172687">
    <property type="component" value="Unassembled WGS sequence"/>
</dbReference>
<dbReference type="EMBL" id="JAUHTC010000046">
    <property type="protein sequence ID" value="MDN4518748.1"/>
    <property type="molecule type" value="Genomic_DNA"/>
</dbReference>